<dbReference type="EMBL" id="AP006751">
    <property type="protein sequence ID" value="BAD69370.1"/>
    <property type="molecule type" value="Genomic_DNA"/>
</dbReference>
<dbReference type="AlphaFoldDB" id="Q5VMF5"/>
<feature type="region of interest" description="Disordered" evidence="1">
    <location>
        <begin position="72"/>
        <end position="91"/>
    </location>
</feature>
<reference evidence="3" key="1">
    <citation type="journal article" date="2005" name="Nature">
        <title>The map-based sequence of the rice genome.</title>
        <authorList>
            <consortium name="International rice genome sequencing project (IRGSP)"/>
            <person name="Matsumoto T."/>
            <person name="Wu J."/>
            <person name="Kanamori H."/>
            <person name="Katayose Y."/>
            <person name="Fujisawa M."/>
            <person name="Namiki N."/>
            <person name="Mizuno H."/>
            <person name="Yamamoto K."/>
            <person name="Antonio B.A."/>
            <person name="Baba T."/>
            <person name="Sakata K."/>
            <person name="Nagamura Y."/>
            <person name="Aoki H."/>
            <person name="Arikawa K."/>
            <person name="Arita K."/>
            <person name="Bito T."/>
            <person name="Chiden Y."/>
            <person name="Fujitsuka N."/>
            <person name="Fukunaka R."/>
            <person name="Hamada M."/>
            <person name="Harada C."/>
            <person name="Hayashi A."/>
            <person name="Hijishita S."/>
            <person name="Honda M."/>
            <person name="Hosokawa S."/>
            <person name="Ichikawa Y."/>
            <person name="Idonuma A."/>
            <person name="Iijima M."/>
            <person name="Ikeda M."/>
            <person name="Ikeno M."/>
            <person name="Ito K."/>
            <person name="Ito S."/>
            <person name="Ito T."/>
            <person name="Ito Y."/>
            <person name="Ito Y."/>
            <person name="Iwabuchi A."/>
            <person name="Kamiya K."/>
            <person name="Karasawa W."/>
            <person name="Kurita K."/>
            <person name="Katagiri S."/>
            <person name="Kikuta A."/>
            <person name="Kobayashi H."/>
            <person name="Kobayashi N."/>
            <person name="Machita K."/>
            <person name="Maehara T."/>
            <person name="Masukawa M."/>
            <person name="Mizubayashi T."/>
            <person name="Mukai Y."/>
            <person name="Nagasaki H."/>
            <person name="Nagata Y."/>
            <person name="Naito S."/>
            <person name="Nakashima M."/>
            <person name="Nakama Y."/>
            <person name="Nakamichi Y."/>
            <person name="Nakamura M."/>
            <person name="Meguro A."/>
            <person name="Negishi M."/>
            <person name="Ohta I."/>
            <person name="Ohta T."/>
            <person name="Okamoto M."/>
            <person name="Ono N."/>
            <person name="Saji S."/>
            <person name="Sakaguchi M."/>
            <person name="Sakai K."/>
            <person name="Shibata M."/>
            <person name="Shimokawa T."/>
            <person name="Song J."/>
            <person name="Takazaki Y."/>
            <person name="Terasawa K."/>
            <person name="Tsugane M."/>
            <person name="Tsuji K."/>
            <person name="Ueda S."/>
            <person name="Waki K."/>
            <person name="Yamagata H."/>
            <person name="Yamamoto M."/>
            <person name="Yamamoto S."/>
            <person name="Yamane H."/>
            <person name="Yoshiki S."/>
            <person name="Yoshihara R."/>
            <person name="Yukawa K."/>
            <person name="Zhong H."/>
            <person name="Yano M."/>
            <person name="Yuan Q."/>
            <person name="Ouyang S."/>
            <person name="Liu J."/>
            <person name="Jones K.M."/>
            <person name="Gansberger K."/>
            <person name="Moffat K."/>
            <person name="Hill J."/>
            <person name="Bera J."/>
            <person name="Fadrosh D."/>
            <person name="Jin S."/>
            <person name="Johri S."/>
            <person name="Kim M."/>
            <person name="Overton L."/>
            <person name="Reardon M."/>
            <person name="Tsitrin T."/>
            <person name="Vuong H."/>
            <person name="Weaver B."/>
            <person name="Ciecko A."/>
            <person name="Tallon L."/>
            <person name="Jackson J."/>
            <person name="Pai G."/>
            <person name="Aken S.V."/>
            <person name="Utterback T."/>
            <person name="Reidmuller S."/>
            <person name="Feldblyum T."/>
            <person name="Hsiao J."/>
            <person name="Zismann V."/>
            <person name="Iobst S."/>
            <person name="de Vazeille A.R."/>
            <person name="Buell C.R."/>
            <person name="Ying K."/>
            <person name="Li Y."/>
            <person name="Lu T."/>
            <person name="Huang Y."/>
            <person name="Zhao Q."/>
            <person name="Feng Q."/>
            <person name="Zhang L."/>
            <person name="Zhu J."/>
            <person name="Weng Q."/>
            <person name="Mu J."/>
            <person name="Lu Y."/>
            <person name="Fan D."/>
            <person name="Liu Y."/>
            <person name="Guan J."/>
            <person name="Zhang Y."/>
            <person name="Yu S."/>
            <person name="Liu X."/>
            <person name="Zhang Y."/>
            <person name="Hong G."/>
            <person name="Han B."/>
            <person name="Choisne N."/>
            <person name="Demange N."/>
            <person name="Orjeda G."/>
            <person name="Samain S."/>
            <person name="Cattolico L."/>
            <person name="Pelletier E."/>
            <person name="Couloux A."/>
            <person name="Segurens B."/>
            <person name="Wincker P."/>
            <person name="D'Hont A."/>
            <person name="Scarpelli C."/>
            <person name="Weissenbach J."/>
            <person name="Salanoubat M."/>
            <person name="Quetier F."/>
            <person name="Yu Y."/>
            <person name="Kim H.R."/>
            <person name="Rambo T."/>
            <person name="Currie J."/>
            <person name="Collura K."/>
            <person name="Luo M."/>
            <person name="Yang T."/>
            <person name="Ammiraju J.S.S."/>
            <person name="Engler F."/>
            <person name="Soderlund C."/>
            <person name="Wing R.A."/>
            <person name="Palmer L.E."/>
            <person name="de la Bastide M."/>
            <person name="Spiegel L."/>
            <person name="Nascimento L."/>
            <person name="Zutavern T."/>
            <person name="O'Shaughnessy A."/>
            <person name="Dike S."/>
            <person name="Dedhia N."/>
            <person name="Preston R."/>
            <person name="Balija V."/>
            <person name="McCombie W.R."/>
            <person name="Chow T."/>
            <person name="Chen H."/>
            <person name="Chung M."/>
            <person name="Chen C."/>
            <person name="Shaw J."/>
            <person name="Wu H."/>
            <person name="Hsiao K."/>
            <person name="Chao Y."/>
            <person name="Chu M."/>
            <person name="Cheng C."/>
            <person name="Hour A."/>
            <person name="Lee P."/>
            <person name="Lin S."/>
            <person name="Lin Y."/>
            <person name="Liou J."/>
            <person name="Liu S."/>
            <person name="Hsing Y."/>
            <person name="Raghuvanshi S."/>
            <person name="Mohanty A."/>
            <person name="Bharti A.K."/>
            <person name="Gaur A."/>
            <person name="Gupta V."/>
            <person name="Kumar D."/>
            <person name="Ravi V."/>
            <person name="Vij S."/>
            <person name="Kapur A."/>
            <person name="Khurana P."/>
            <person name="Khurana P."/>
            <person name="Khurana J.P."/>
            <person name="Tyagi A.K."/>
            <person name="Gaikwad K."/>
            <person name="Singh A."/>
            <person name="Dalal V."/>
            <person name="Srivastava S."/>
            <person name="Dixit A."/>
            <person name="Pal A.K."/>
            <person name="Ghazi I.A."/>
            <person name="Yadav M."/>
            <person name="Pandit A."/>
            <person name="Bhargava A."/>
            <person name="Sureshbabu K."/>
            <person name="Batra K."/>
            <person name="Sharma T.R."/>
            <person name="Mohapatra T."/>
            <person name="Singh N.K."/>
            <person name="Messing J."/>
            <person name="Nelson A.B."/>
            <person name="Fuks G."/>
            <person name="Kavchok S."/>
            <person name="Keizer G."/>
            <person name="Linton E."/>
            <person name="Llaca V."/>
            <person name="Song R."/>
            <person name="Tanyolac B."/>
            <person name="Young S."/>
            <person name="Ho-Il K."/>
            <person name="Hahn J.H."/>
            <person name="Sangsakoo G."/>
            <person name="Vanavichit A."/>
            <person name="de Mattos Luiz.A.T."/>
            <person name="Zimmer P.D."/>
            <person name="Malone G."/>
            <person name="Dellagostin O."/>
            <person name="de Oliveira A.C."/>
            <person name="Bevan M."/>
            <person name="Bancroft I."/>
            <person name="Minx P."/>
            <person name="Cordum H."/>
            <person name="Wilson R."/>
            <person name="Cheng Z."/>
            <person name="Jin W."/>
            <person name="Jiang J."/>
            <person name="Leong S.A."/>
            <person name="Iwama H."/>
            <person name="Gojobori T."/>
            <person name="Itoh T."/>
            <person name="Niimura Y."/>
            <person name="Fujii Y."/>
            <person name="Habara T."/>
            <person name="Sakai H."/>
            <person name="Sato Y."/>
            <person name="Wilson G."/>
            <person name="Kumar K."/>
            <person name="McCouch S."/>
            <person name="Juretic N."/>
            <person name="Hoen D."/>
            <person name="Wright S."/>
            <person name="Bruskiewich R."/>
            <person name="Bureau T."/>
            <person name="Miyao A."/>
            <person name="Hirochika H."/>
            <person name="Nishikawa T."/>
            <person name="Kadowaki K."/>
            <person name="Sugiura M."/>
            <person name="Burr B."/>
            <person name="Sasaki T."/>
        </authorList>
    </citation>
    <scope>NUCLEOTIDE SEQUENCE [LARGE SCALE GENOMIC DNA]</scope>
    <source>
        <strain evidence="3">cv. Nipponbare</strain>
    </source>
</reference>
<evidence type="ECO:0000313" key="3">
    <source>
        <dbReference type="Proteomes" id="UP000000763"/>
    </source>
</evidence>
<reference evidence="3" key="2">
    <citation type="journal article" date="2008" name="Nucleic Acids Res.">
        <title>The rice annotation project database (RAP-DB): 2008 update.</title>
        <authorList>
            <consortium name="The rice annotation project (RAP)"/>
        </authorList>
    </citation>
    <scope>GENOME REANNOTATION</scope>
    <source>
        <strain evidence="3">cv. Nipponbare</strain>
    </source>
</reference>
<feature type="compositionally biased region" description="Low complexity" evidence="1">
    <location>
        <begin position="78"/>
        <end position="87"/>
    </location>
</feature>
<evidence type="ECO:0000256" key="1">
    <source>
        <dbReference type="SAM" id="MobiDB-lite"/>
    </source>
</evidence>
<proteinExistence type="predicted"/>
<protein>
    <submittedName>
        <fullName evidence="2">Uncharacterized protein</fullName>
    </submittedName>
</protein>
<name>Q5VMF5_ORYSJ</name>
<evidence type="ECO:0000313" key="2">
    <source>
        <dbReference type="EMBL" id="BAD69370.1"/>
    </source>
</evidence>
<organism evidence="2 3">
    <name type="scientific">Oryza sativa subsp. japonica</name>
    <name type="common">Rice</name>
    <dbReference type="NCBI Taxonomy" id="39947"/>
    <lineage>
        <taxon>Eukaryota</taxon>
        <taxon>Viridiplantae</taxon>
        <taxon>Streptophyta</taxon>
        <taxon>Embryophyta</taxon>
        <taxon>Tracheophyta</taxon>
        <taxon>Spermatophyta</taxon>
        <taxon>Magnoliopsida</taxon>
        <taxon>Liliopsida</taxon>
        <taxon>Poales</taxon>
        <taxon>Poaceae</taxon>
        <taxon>BOP clade</taxon>
        <taxon>Oryzoideae</taxon>
        <taxon>Oryzeae</taxon>
        <taxon>Oryzinae</taxon>
        <taxon>Oryza</taxon>
        <taxon>Oryza sativa</taxon>
    </lineage>
</organism>
<gene>
    <name evidence="2" type="primary">B1460A05.19</name>
</gene>
<sequence>MAGCAVAFPGVPPDIAVLLPGRCLVFVLGPASSPFGCRSCQADPIVVRLFTKPKPPSSSRSFDRRHCTKPILASMQGSPPKSSSLSRRPVRRRQSPPFVVGHRHRFLASCVVFLSFWSLLRCRSSLSQKLPKPSFSRSKASHALLEHIESHLRKPFLHFHVMALLIEYCVFTFDNPRCTPLAKVKFIRIAAPLVMGKRSNDPKLVVSVCRVGTHGWSLWVGLRPYVPL</sequence>
<accession>Q5VMF5</accession>
<dbReference type="Proteomes" id="UP000000763">
    <property type="component" value="Chromosome 6"/>
</dbReference>